<accession>A0A835QBQ8</accession>
<evidence type="ECO:0000256" key="4">
    <source>
        <dbReference type="ARBA" id="ARBA00022729"/>
    </source>
</evidence>
<evidence type="ECO:0000256" key="3">
    <source>
        <dbReference type="ARBA" id="ARBA00022525"/>
    </source>
</evidence>
<evidence type="ECO:0000256" key="5">
    <source>
        <dbReference type="ARBA" id="ARBA00023157"/>
    </source>
</evidence>
<dbReference type="Pfam" id="PF17181">
    <property type="entry name" value="EPF"/>
    <property type="match status" value="1"/>
</dbReference>
<protein>
    <recommendedName>
        <fullName evidence="6">Epidermal patterning factor-like protein</fullName>
    </recommendedName>
</protein>
<dbReference type="Proteomes" id="UP000639772">
    <property type="component" value="Chromosome 9"/>
</dbReference>
<comment type="subcellular location">
    <subcellularLocation>
        <location evidence="1 6">Secreted</location>
    </subcellularLocation>
</comment>
<keyword evidence="9" id="KW-1185">Reference proteome</keyword>
<keyword evidence="4" id="KW-0732">Signal</keyword>
<comment type="similarity">
    <text evidence="2 6">Belongs to the plant cysteine rich small secretory peptide family. Epidermal patterning factor subfamily.</text>
</comment>
<organism evidence="8 10">
    <name type="scientific">Vanilla planifolia</name>
    <name type="common">Vanilla</name>
    <dbReference type="NCBI Taxonomy" id="51239"/>
    <lineage>
        <taxon>Eukaryota</taxon>
        <taxon>Viridiplantae</taxon>
        <taxon>Streptophyta</taxon>
        <taxon>Embryophyta</taxon>
        <taxon>Tracheophyta</taxon>
        <taxon>Spermatophyta</taxon>
        <taxon>Magnoliopsida</taxon>
        <taxon>Liliopsida</taxon>
        <taxon>Asparagales</taxon>
        <taxon>Orchidaceae</taxon>
        <taxon>Vanilloideae</taxon>
        <taxon>Vanilleae</taxon>
        <taxon>Vanilla</taxon>
    </lineage>
</organism>
<dbReference type="EMBL" id="JADCNM010000009">
    <property type="protein sequence ID" value="KAG0467836.1"/>
    <property type="molecule type" value="Genomic_DNA"/>
</dbReference>
<evidence type="ECO:0000256" key="2">
    <source>
        <dbReference type="ARBA" id="ARBA00008127"/>
    </source>
</evidence>
<comment type="caution">
    <text evidence="8">The sequence shown here is derived from an EMBL/GenBank/DDBJ whole genome shotgun (WGS) entry which is preliminary data.</text>
</comment>
<reference evidence="9 10" key="1">
    <citation type="journal article" date="2020" name="Nat. Food">
        <title>A phased Vanilla planifolia genome enables genetic improvement of flavour and production.</title>
        <authorList>
            <person name="Hasing T."/>
            <person name="Tang H."/>
            <person name="Brym M."/>
            <person name="Khazi F."/>
            <person name="Huang T."/>
            <person name="Chambers A.H."/>
        </authorList>
    </citation>
    <scope>NUCLEOTIDE SEQUENCE [LARGE SCALE GENOMIC DNA]</scope>
    <source>
        <tissue evidence="8">Leaf</tissue>
    </source>
</reference>
<dbReference type="AlphaFoldDB" id="A0A835QBQ8"/>
<dbReference type="PANTHER" id="PTHR33109">
    <property type="entry name" value="EPIDERMAL PATTERNING FACTOR-LIKE PROTEIN 4"/>
    <property type="match status" value="1"/>
</dbReference>
<keyword evidence="6" id="KW-0217">Developmental protein</keyword>
<dbReference type="OrthoDB" id="614712at2759"/>
<evidence type="ECO:0000313" key="10">
    <source>
        <dbReference type="Proteomes" id="UP000639772"/>
    </source>
</evidence>
<keyword evidence="5" id="KW-1015">Disulfide bond</keyword>
<dbReference type="Proteomes" id="UP000636800">
    <property type="component" value="Unassembled WGS sequence"/>
</dbReference>
<evidence type="ECO:0000313" key="7">
    <source>
        <dbReference type="EMBL" id="KAG0466111.1"/>
    </source>
</evidence>
<sequence length="146" mass="16711">MGEGDHLRSNSFVATAAQPQQASLALRKASLEFSNFIALAISWRFNQIHCIHVYTSSNDAPFLLHRQHNKTKGRLTARFMIGSRPPNCERKCLNCRRCDAIQVPTSPQETKPAMNPYWVIKARRDDSSNYKPMSWKCKCGNHFFNP</sequence>
<dbReference type="InterPro" id="IPR039455">
    <property type="entry name" value="EPFL"/>
</dbReference>
<evidence type="ECO:0000256" key="6">
    <source>
        <dbReference type="RuleBase" id="RU367102"/>
    </source>
</evidence>
<dbReference type="PANTHER" id="PTHR33109:SF7">
    <property type="entry name" value="EPIDERMAL PATTERNING FACTOR-LIKE PROTEIN 2"/>
    <property type="match status" value="1"/>
</dbReference>
<gene>
    <name evidence="8" type="ORF">HPP92_017164</name>
    <name evidence="7" type="ORF">HPP92_017691</name>
</gene>
<proteinExistence type="inferred from homology"/>
<comment type="function">
    <text evidence="6">Controls stomatal patterning.</text>
</comment>
<keyword evidence="3 6" id="KW-0964">Secreted</keyword>
<dbReference type="GO" id="GO:0005576">
    <property type="term" value="C:extracellular region"/>
    <property type="evidence" value="ECO:0007669"/>
    <property type="project" value="UniProtKB-SubCell"/>
</dbReference>
<name>A0A835QBQ8_VANPL</name>
<dbReference type="EMBL" id="JADCNL010000009">
    <property type="protein sequence ID" value="KAG0466111.1"/>
    <property type="molecule type" value="Genomic_DNA"/>
</dbReference>
<evidence type="ECO:0000256" key="1">
    <source>
        <dbReference type="ARBA" id="ARBA00004613"/>
    </source>
</evidence>
<evidence type="ECO:0000313" key="8">
    <source>
        <dbReference type="EMBL" id="KAG0467836.1"/>
    </source>
</evidence>
<evidence type="ECO:0000313" key="9">
    <source>
        <dbReference type="Proteomes" id="UP000636800"/>
    </source>
</evidence>
<dbReference type="GO" id="GO:0010052">
    <property type="term" value="P:guard cell differentiation"/>
    <property type="evidence" value="ECO:0007669"/>
    <property type="project" value="UniProtKB-UniRule"/>
</dbReference>